<dbReference type="NCBIfam" id="NF005559">
    <property type="entry name" value="PRK07231.1"/>
    <property type="match status" value="1"/>
</dbReference>
<dbReference type="AlphaFoldDB" id="A0A381NL62"/>
<name>A0A381NL62_9ZZZZ</name>
<dbReference type="InterPro" id="IPR002347">
    <property type="entry name" value="SDR_fam"/>
</dbReference>
<dbReference type="InterPro" id="IPR036291">
    <property type="entry name" value="NAD(P)-bd_dom_sf"/>
</dbReference>
<dbReference type="FunFam" id="3.40.50.720:FF:000084">
    <property type="entry name" value="Short-chain dehydrogenase reductase"/>
    <property type="match status" value="1"/>
</dbReference>
<dbReference type="InterPro" id="IPR020904">
    <property type="entry name" value="Sc_DH/Rdtase_CS"/>
</dbReference>
<evidence type="ECO:0008006" key="3">
    <source>
        <dbReference type="Google" id="ProtNLM"/>
    </source>
</evidence>
<organism evidence="2">
    <name type="scientific">marine metagenome</name>
    <dbReference type="NCBI Taxonomy" id="408172"/>
    <lineage>
        <taxon>unclassified sequences</taxon>
        <taxon>metagenomes</taxon>
        <taxon>ecological metagenomes</taxon>
    </lineage>
</organism>
<dbReference type="SUPFAM" id="SSF51735">
    <property type="entry name" value="NAD(P)-binding Rossmann-fold domains"/>
    <property type="match status" value="1"/>
</dbReference>
<dbReference type="PRINTS" id="PR00080">
    <property type="entry name" value="SDRFAMILY"/>
</dbReference>
<evidence type="ECO:0000313" key="2">
    <source>
        <dbReference type="EMBL" id="SUZ55336.1"/>
    </source>
</evidence>
<accession>A0A381NL62</accession>
<comment type="similarity">
    <text evidence="1">Belongs to the short-chain dehydrogenases/reductases (SDR) family.</text>
</comment>
<dbReference type="GO" id="GO:0016616">
    <property type="term" value="F:oxidoreductase activity, acting on the CH-OH group of donors, NAD or NADP as acceptor"/>
    <property type="evidence" value="ECO:0007669"/>
    <property type="project" value="TreeGrafter"/>
</dbReference>
<reference evidence="2" key="1">
    <citation type="submission" date="2018-05" db="EMBL/GenBank/DDBJ databases">
        <authorList>
            <person name="Lanie J.A."/>
            <person name="Ng W.-L."/>
            <person name="Kazmierczak K.M."/>
            <person name="Andrzejewski T.M."/>
            <person name="Davidsen T.M."/>
            <person name="Wayne K.J."/>
            <person name="Tettelin H."/>
            <person name="Glass J.I."/>
            <person name="Rusch D."/>
            <person name="Podicherti R."/>
            <person name="Tsui H.-C.T."/>
            <person name="Winkler M.E."/>
        </authorList>
    </citation>
    <scope>NUCLEOTIDE SEQUENCE</scope>
</reference>
<gene>
    <name evidence="2" type="ORF">METZ01_LOCUS8190</name>
</gene>
<dbReference type="CDD" id="cd05233">
    <property type="entry name" value="SDR_c"/>
    <property type="match status" value="1"/>
</dbReference>
<proteinExistence type="inferred from homology"/>
<dbReference type="PRINTS" id="PR00081">
    <property type="entry name" value="GDHRDH"/>
</dbReference>
<dbReference type="GO" id="GO:0048038">
    <property type="term" value="F:quinone binding"/>
    <property type="evidence" value="ECO:0007669"/>
    <property type="project" value="TreeGrafter"/>
</dbReference>
<dbReference type="GO" id="GO:0006633">
    <property type="term" value="P:fatty acid biosynthetic process"/>
    <property type="evidence" value="ECO:0007669"/>
    <property type="project" value="TreeGrafter"/>
</dbReference>
<evidence type="ECO:0000256" key="1">
    <source>
        <dbReference type="ARBA" id="ARBA00006484"/>
    </source>
</evidence>
<dbReference type="PANTHER" id="PTHR42760">
    <property type="entry name" value="SHORT-CHAIN DEHYDROGENASES/REDUCTASES FAMILY MEMBER"/>
    <property type="match status" value="1"/>
</dbReference>
<dbReference type="Gene3D" id="3.40.50.720">
    <property type="entry name" value="NAD(P)-binding Rossmann-like Domain"/>
    <property type="match status" value="1"/>
</dbReference>
<dbReference type="PROSITE" id="PS00061">
    <property type="entry name" value="ADH_SHORT"/>
    <property type="match status" value="1"/>
</dbReference>
<dbReference type="Pfam" id="PF13561">
    <property type="entry name" value="adh_short_C2"/>
    <property type="match status" value="1"/>
</dbReference>
<sequence length="265" mass="28017">MSTNSGTNSGRLKGKVAIVTGSGSRGDVLGNGQATAILFAREGAKVMLVDSSQENLGRTRQSIESEEGECITYVGDVTKAVTCQEVVEKTINTYGRLDILHNNVGIGGSGTVVEVSEEDWDRVLEVNIKSMMLMGKYSVPEMVIRGGGAIINISSISAIRPRGLTPYTVSKSGVIALTKAMAVDHAGDGIRVNCILPGPIYSSMTAPNMTPEKRQIRQNASPLKQEGTPWDVGWAAVYLASDESKWVTGVSLNVDGGVTLGSPSR</sequence>
<protein>
    <recommendedName>
        <fullName evidence="3">Short-chain dehydrogenase</fullName>
    </recommendedName>
</protein>
<dbReference type="EMBL" id="UINC01000441">
    <property type="protein sequence ID" value="SUZ55336.1"/>
    <property type="molecule type" value="Genomic_DNA"/>
</dbReference>
<dbReference type="PANTHER" id="PTHR42760:SF122">
    <property type="entry name" value="NAD(P)-BINDING PROTEIN"/>
    <property type="match status" value="1"/>
</dbReference>